<sequence>MKKYIRAIICFMFSLIKFCFIKMFHFKGFEFTPFNLFSPLTEIDLSDKSRFKLNKFVKARSGTRIKVRESASVEIGENTSFNHGCMIISHESIKIGKDVQVGPNVLIYDHDHDYRAEDGLKRLKYKTAPVEIGNSVWIGANVVILRGTVIGDNCVIGAGLVLKGYYENNLIITQERIELIKKYQKTN</sequence>
<comment type="caution">
    <text evidence="4">The sequence shown here is derived from an EMBL/GenBank/DDBJ whole genome shotgun (WGS) entry which is preliminary data.</text>
</comment>
<dbReference type="InterPro" id="IPR001451">
    <property type="entry name" value="Hexapep"/>
</dbReference>
<name>A0A5D0WHD5_9FIRM</name>
<reference evidence="4 5" key="1">
    <citation type="submission" date="2019-08" db="EMBL/GenBank/DDBJ databases">
        <title>Isolation and enrichment of carboxydotrophic bacteria from anaerobic sludge for the production of bio-based chemicals from syngas.</title>
        <authorList>
            <person name="Antares A.L."/>
            <person name="Moreira J."/>
            <person name="Diender M."/>
            <person name="Parshina S.N."/>
            <person name="Stams A.J.M."/>
            <person name="Alves M."/>
            <person name="Alves J.I."/>
            <person name="Sousa D.Z."/>
        </authorList>
    </citation>
    <scope>NUCLEOTIDE SEQUENCE [LARGE SCALE GENOMIC DNA]</scope>
    <source>
        <strain evidence="4 5">JM</strain>
    </source>
</reference>
<dbReference type="EMBL" id="VSLA01000030">
    <property type="protein sequence ID" value="TYC82204.1"/>
    <property type="molecule type" value="Genomic_DNA"/>
</dbReference>
<gene>
    <name evidence="4" type="ORF">FXB42_16080</name>
</gene>
<evidence type="ECO:0000313" key="5">
    <source>
        <dbReference type="Proteomes" id="UP000322619"/>
    </source>
</evidence>
<organism evidence="4 5">
    <name type="scientific">Acetobacterium wieringae</name>
    <dbReference type="NCBI Taxonomy" id="52694"/>
    <lineage>
        <taxon>Bacteria</taxon>
        <taxon>Bacillati</taxon>
        <taxon>Bacillota</taxon>
        <taxon>Clostridia</taxon>
        <taxon>Eubacteriales</taxon>
        <taxon>Eubacteriaceae</taxon>
        <taxon>Acetobacterium</taxon>
    </lineage>
</organism>
<dbReference type="CDD" id="cd04647">
    <property type="entry name" value="LbH_MAT_like"/>
    <property type="match status" value="1"/>
</dbReference>
<dbReference type="GO" id="GO:0005829">
    <property type="term" value="C:cytosol"/>
    <property type="evidence" value="ECO:0007669"/>
    <property type="project" value="TreeGrafter"/>
</dbReference>
<feature type="transmembrane region" description="Helical" evidence="3">
    <location>
        <begin position="7"/>
        <end position="26"/>
    </location>
</feature>
<proteinExistence type="inferred from homology"/>
<dbReference type="RefSeq" id="WP_148638676.1">
    <property type="nucleotide sequence ID" value="NZ_VSLA01000030.1"/>
</dbReference>
<keyword evidence="4" id="KW-0012">Acyltransferase</keyword>
<dbReference type="Pfam" id="PF00132">
    <property type="entry name" value="Hexapep"/>
    <property type="match status" value="1"/>
</dbReference>
<evidence type="ECO:0000256" key="2">
    <source>
        <dbReference type="ARBA" id="ARBA00022679"/>
    </source>
</evidence>
<dbReference type="InterPro" id="IPR051159">
    <property type="entry name" value="Hexapeptide_acetyltransf"/>
</dbReference>
<comment type="similarity">
    <text evidence="1">Belongs to the transferase hexapeptide repeat family.</text>
</comment>
<accession>A0A5D0WHD5</accession>
<dbReference type="Gene3D" id="2.160.10.10">
    <property type="entry name" value="Hexapeptide repeat proteins"/>
    <property type="match status" value="1"/>
</dbReference>
<dbReference type="PANTHER" id="PTHR23416">
    <property type="entry name" value="SIALIC ACID SYNTHASE-RELATED"/>
    <property type="match status" value="1"/>
</dbReference>
<evidence type="ECO:0000256" key="3">
    <source>
        <dbReference type="SAM" id="Phobius"/>
    </source>
</evidence>
<dbReference type="Proteomes" id="UP000322619">
    <property type="component" value="Unassembled WGS sequence"/>
</dbReference>
<protein>
    <submittedName>
        <fullName evidence="4">Acyltransferase</fullName>
    </submittedName>
</protein>
<keyword evidence="3" id="KW-0812">Transmembrane</keyword>
<keyword evidence="2 4" id="KW-0808">Transferase</keyword>
<keyword evidence="3" id="KW-1133">Transmembrane helix</keyword>
<evidence type="ECO:0000256" key="1">
    <source>
        <dbReference type="ARBA" id="ARBA00007274"/>
    </source>
</evidence>
<keyword evidence="3" id="KW-0472">Membrane</keyword>
<dbReference type="SUPFAM" id="SSF51161">
    <property type="entry name" value="Trimeric LpxA-like enzymes"/>
    <property type="match status" value="1"/>
</dbReference>
<dbReference type="AlphaFoldDB" id="A0A5D0WHD5"/>
<dbReference type="GO" id="GO:0008374">
    <property type="term" value="F:O-acyltransferase activity"/>
    <property type="evidence" value="ECO:0007669"/>
    <property type="project" value="TreeGrafter"/>
</dbReference>
<dbReference type="PANTHER" id="PTHR23416:SF23">
    <property type="entry name" value="ACETYLTRANSFERASE C18B11.09C-RELATED"/>
    <property type="match status" value="1"/>
</dbReference>
<evidence type="ECO:0000313" key="4">
    <source>
        <dbReference type="EMBL" id="TYC82204.1"/>
    </source>
</evidence>
<dbReference type="InterPro" id="IPR011004">
    <property type="entry name" value="Trimer_LpxA-like_sf"/>
</dbReference>